<evidence type="ECO:0000313" key="2">
    <source>
        <dbReference type="EMBL" id="OAG03090.1"/>
    </source>
</evidence>
<feature type="domain" description="DUF7708" evidence="1">
    <location>
        <begin position="75"/>
        <end position="155"/>
    </location>
</feature>
<dbReference type="RefSeq" id="XP_018033455.1">
    <property type="nucleotide sequence ID" value="XM_018184323.1"/>
</dbReference>
<dbReference type="GeneID" id="28767809"/>
<accession>A0A177C8Q3</accession>
<dbReference type="AlphaFoldDB" id="A0A177C8Q3"/>
<evidence type="ECO:0000313" key="3">
    <source>
        <dbReference type="Proteomes" id="UP000077069"/>
    </source>
</evidence>
<protein>
    <recommendedName>
        <fullName evidence="1">DUF7708 domain-containing protein</fullName>
    </recommendedName>
</protein>
<evidence type="ECO:0000259" key="1">
    <source>
        <dbReference type="Pfam" id="PF24809"/>
    </source>
</evidence>
<dbReference type="STRING" id="1460663.A0A177C8Q3"/>
<dbReference type="InParanoid" id="A0A177C8Q3"/>
<dbReference type="EMBL" id="KV441555">
    <property type="protein sequence ID" value="OAG03090.1"/>
    <property type="molecule type" value="Genomic_DNA"/>
</dbReference>
<dbReference type="OrthoDB" id="4840035at2759"/>
<organism evidence="2 3">
    <name type="scientific">Paraphaeosphaeria sporulosa</name>
    <dbReference type="NCBI Taxonomy" id="1460663"/>
    <lineage>
        <taxon>Eukaryota</taxon>
        <taxon>Fungi</taxon>
        <taxon>Dikarya</taxon>
        <taxon>Ascomycota</taxon>
        <taxon>Pezizomycotina</taxon>
        <taxon>Dothideomycetes</taxon>
        <taxon>Pleosporomycetidae</taxon>
        <taxon>Pleosporales</taxon>
        <taxon>Massarineae</taxon>
        <taxon>Didymosphaeriaceae</taxon>
        <taxon>Paraphaeosphaeria</taxon>
    </lineage>
</organism>
<keyword evidence="3" id="KW-1185">Reference proteome</keyword>
<gene>
    <name evidence="2" type="ORF">CC84DRAFT_1251168</name>
</gene>
<name>A0A177C8Q3_9PLEO</name>
<proteinExistence type="predicted"/>
<reference evidence="2 3" key="1">
    <citation type="submission" date="2016-05" db="EMBL/GenBank/DDBJ databases">
        <title>Comparative analysis of secretome profiles of manganese(II)-oxidizing ascomycete fungi.</title>
        <authorList>
            <consortium name="DOE Joint Genome Institute"/>
            <person name="Zeiner C.A."/>
            <person name="Purvine S.O."/>
            <person name="Zink E.M."/>
            <person name="Wu S."/>
            <person name="Pasa-Tolic L."/>
            <person name="Chaput D.L."/>
            <person name="Haridas S."/>
            <person name="Grigoriev I.V."/>
            <person name="Santelli C.M."/>
            <person name="Hansel C.M."/>
        </authorList>
    </citation>
    <scope>NUCLEOTIDE SEQUENCE [LARGE SCALE GENOMIC DNA]</scope>
    <source>
        <strain evidence="2 3">AP3s5-JAC2a</strain>
    </source>
</reference>
<sequence>MARLPEIELKEDQLEFKKYEPTIAGVLGMVADVEKTCRVRGKKGREGKRWASFIDCAMTIIIKLSPQSSSTSPAARRKWCVFRTEEMQRAIADLYAHIFLFLNDTLTFFTKKHCRLLFDSMNDKFLQVFNAEIENIVRMSERIKRKATQMSKAEQRFTRLTLEESSKDLRLGLEGIWNDNAEMKYYALQFADRRIKLLTDTAQSNIESIPALAIEGGSSSDKRRSTIRSVSGEDAMVSRDQLLLATTCG</sequence>
<dbReference type="Proteomes" id="UP000077069">
    <property type="component" value="Unassembled WGS sequence"/>
</dbReference>
<dbReference type="InterPro" id="IPR056125">
    <property type="entry name" value="DUF7708"/>
</dbReference>
<dbReference type="Pfam" id="PF24809">
    <property type="entry name" value="DUF7708"/>
    <property type="match status" value="1"/>
</dbReference>